<evidence type="ECO:0000259" key="4">
    <source>
        <dbReference type="PROSITE" id="PS50949"/>
    </source>
</evidence>
<dbReference type="Pfam" id="PF00392">
    <property type="entry name" value="GntR"/>
    <property type="match status" value="1"/>
</dbReference>
<proteinExistence type="predicted"/>
<dbReference type="AlphaFoldDB" id="A0A1D3TPA6"/>
<dbReference type="OrthoDB" id="9781630at2"/>
<dbReference type="RefSeq" id="WP_091229311.1">
    <property type="nucleotide sequence ID" value="NZ_FMKA01000001.1"/>
</dbReference>
<name>A0A1D3TPA6_9FIRM</name>
<evidence type="ECO:0000313" key="5">
    <source>
        <dbReference type="EMBL" id="SCP95235.1"/>
    </source>
</evidence>
<reference evidence="5 6" key="1">
    <citation type="submission" date="2016-09" db="EMBL/GenBank/DDBJ databases">
        <authorList>
            <person name="Capua I."/>
            <person name="De Benedictis P."/>
            <person name="Joannis T."/>
            <person name="Lombin L.H."/>
            <person name="Cattoli G."/>
        </authorList>
    </citation>
    <scope>NUCLEOTIDE SEQUENCE [LARGE SCALE GENOMIC DNA]</scope>
    <source>
        <strain evidence="5 6">GluBS11</strain>
    </source>
</reference>
<keyword evidence="2 5" id="KW-0238">DNA-binding</keyword>
<evidence type="ECO:0000313" key="6">
    <source>
        <dbReference type="Proteomes" id="UP000199315"/>
    </source>
</evidence>
<evidence type="ECO:0000256" key="1">
    <source>
        <dbReference type="ARBA" id="ARBA00023015"/>
    </source>
</evidence>
<keyword evidence="6" id="KW-1185">Reference proteome</keyword>
<dbReference type="InterPro" id="IPR036388">
    <property type="entry name" value="WH-like_DNA-bd_sf"/>
</dbReference>
<dbReference type="GO" id="GO:0003677">
    <property type="term" value="F:DNA binding"/>
    <property type="evidence" value="ECO:0007669"/>
    <property type="project" value="UniProtKB-KW"/>
</dbReference>
<dbReference type="CDD" id="cd07377">
    <property type="entry name" value="WHTH_GntR"/>
    <property type="match status" value="1"/>
</dbReference>
<protein>
    <submittedName>
        <fullName evidence="5">DNA-binding transcriptional regulator, GntR family</fullName>
    </submittedName>
</protein>
<dbReference type="STRING" id="1619234.SAMN05421730_1001414"/>
<dbReference type="PRINTS" id="PR00035">
    <property type="entry name" value="HTHGNTR"/>
</dbReference>
<keyword evidence="1" id="KW-0805">Transcription regulation</keyword>
<keyword evidence="3" id="KW-0804">Transcription</keyword>
<dbReference type="InterPro" id="IPR036390">
    <property type="entry name" value="WH_DNA-bd_sf"/>
</dbReference>
<dbReference type="Pfam" id="PF07729">
    <property type="entry name" value="FCD"/>
    <property type="match status" value="1"/>
</dbReference>
<evidence type="ECO:0000256" key="3">
    <source>
        <dbReference type="ARBA" id="ARBA00023163"/>
    </source>
</evidence>
<dbReference type="GO" id="GO:0003700">
    <property type="term" value="F:DNA-binding transcription factor activity"/>
    <property type="evidence" value="ECO:0007669"/>
    <property type="project" value="InterPro"/>
</dbReference>
<dbReference type="PROSITE" id="PS50949">
    <property type="entry name" value="HTH_GNTR"/>
    <property type="match status" value="1"/>
</dbReference>
<evidence type="ECO:0000256" key="2">
    <source>
        <dbReference type="ARBA" id="ARBA00023125"/>
    </source>
</evidence>
<dbReference type="SMART" id="SM00895">
    <property type="entry name" value="FCD"/>
    <property type="match status" value="1"/>
</dbReference>
<accession>A0A1D3TPA6</accession>
<dbReference type="Gene3D" id="1.10.10.10">
    <property type="entry name" value="Winged helix-like DNA-binding domain superfamily/Winged helix DNA-binding domain"/>
    <property type="match status" value="1"/>
</dbReference>
<dbReference type="InterPro" id="IPR011711">
    <property type="entry name" value="GntR_C"/>
</dbReference>
<dbReference type="SUPFAM" id="SSF48008">
    <property type="entry name" value="GntR ligand-binding domain-like"/>
    <property type="match status" value="1"/>
</dbReference>
<organism evidence="5 6">
    <name type="scientific">Anaerobium acetethylicum</name>
    <dbReference type="NCBI Taxonomy" id="1619234"/>
    <lineage>
        <taxon>Bacteria</taxon>
        <taxon>Bacillati</taxon>
        <taxon>Bacillota</taxon>
        <taxon>Clostridia</taxon>
        <taxon>Lachnospirales</taxon>
        <taxon>Lachnospiraceae</taxon>
        <taxon>Anaerobium</taxon>
    </lineage>
</organism>
<sequence length="234" mass="26736">MGNYDVQKEVTDKYSLRGRVFNRIREDILSGKFKRGEELKETAIASELGVSRTPVREALRQLELEGLVNIIPNKGAYVMGITSKDVKDIYQIRSLLEGLCARWAASLVTDEQLDELEEIIYLSEFHAEKEHFDQVLELDNKFHELMYNISGSQILEHVLSDFHHYVQRVRKITMATKSRALKSNEEHKQIVEALKLKDADKAEALANQHMMNTIKNLSNYAIDDILGQGSESGN</sequence>
<feature type="domain" description="HTH gntR-type" evidence="4">
    <location>
        <begin position="14"/>
        <end position="81"/>
    </location>
</feature>
<dbReference type="PANTHER" id="PTHR43537:SF24">
    <property type="entry name" value="GLUCONATE OPERON TRANSCRIPTIONAL REPRESSOR"/>
    <property type="match status" value="1"/>
</dbReference>
<dbReference type="EMBL" id="FMKA01000001">
    <property type="protein sequence ID" value="SCP95235.1"/>
    <property type="molecule type" value="Genomic_DNA"/>
</dbReference>
<dbReference type="InterPro" id="IPR008920">
    <property type="entry name" value="TF_FadR/GntR_C"/>
</dbReference>
<dbReference type="SMART" id="SM00345">
    <property type="entry name" value="HTH_GNTR"/>
    <property type="match status" value="1"/>
</dbReference>
<dbReference type="PANTHER" id="PTHR43537">
    <property type="entry name" value="TRANSCRIPTIONAL REGULATOR, GNTR FAMILY"/>
    <property type="match status" value="1"/>
</dbReference>
<dbReference type="Proteomes" id="UP000199315">
    <property type="component" value="Unassembled WGS sequence"/>
</dbReference>
<dbReference type="Gene3D" id="1.20.120.530">
    <property type="entry name" value="GntR ligand-binding domain-like"/>
    <property type="match status" value="1"/>
</dbReference>
<dbReference type="SUPFAM" id="SSF46785">
    <property type="entry name" value="Winged helix' DNA-binding domain"/>
    <property type="match status" value="1"/>
</dbReference>
<dbReference type="InterPro" id="IPR000524">
    <property type="entry name" value="Tscrpt_reg_HTH_GntR"/>
</dbReference>
<gene>
    <name evidence="5" type="ORF">SAMN05421730_1001414</name>
</gene>